<feature type="region of interest" description="Disordered" evidence="2">
    <location>
        <begin position="1"/>
        <end position="29"/>
    </location>
</feature>
<dbReference type="Pfam" id="PF00612">
    <property type="entry name" value="IQ"/>
    <property type="match status" value="1"/>
</dbReference>
<proteinExistence type="predicted"/>
<reference evidence="3 4" key="1">
    <citation type="submission" date="2024-10" db="EMBL/GenBank/DDBJ databases">
        <title>Updated reference genomes for cyclostephanoid diatoms.</title>
        <authorList>
            <person name="Roberts W.R."/>
            <person name="Alverson A.J."/>
        </authorList>
    </citation>
    <scope>NUCLEOTIDE SEQUENCE [LARGE SCALE GENOMIC DNA]</scope>
    <source>
        <strain evidence="3 4">AJA276-08</strain>
    </source>
</reference>
<dbReference type="EMBL" id="JALLAZ020001466">
    <property type="protein sequence ID" value="KAL3774478.1"/>
    <property type="molecule type" value="Genomic_DNA"/>
</dbReference>
<dbReference type="SMART" id="SM00015">
    <property type="entry name" value="IQ"/>
    <property type="match status" value="4"/>
</dbReference>
<keyword evidence="4" id="KW-1185">Reference proteome</keyword>
<protein>
    <submittedName>
        <fullName evidence="3">Uncharacterized protein</fullName>
    </submittedName>
</protein>
<dbReference type="PROSITE" id="PS50096">
    <property type="entry name" value="IQ"/>
    <property type="match status" value="2"/>
</dbReference>
<evidence type="ECO:0000256" key="2">
    <source>
        <dbReference type="SAM" id="MobiDB-lite"/>
    </source>
</evidence>
<feature type="coiled-coil region" evidence="1">
    <location>
        <begin position="145"/>
        <end position="179"/>
    </location>
</feature>
<evidence type="ECO:0000256" key="1">
    <source>
        <dbReference type="SAM" id="Coils"/>
    </source>
</evidence>
<feature type="compositionally biased region" description="Low complexity" evidence="2">
    <location>
        <begin position="376"/>
        <end position="387"/>
    </location>
</feature>
<dbReference type="Gene3D" id="1.20.5.190">
    <property type="match status" value="1"/>
</dbReference>
<organism evidence="3 4">
    <name type="scientific">Stephanodiscus triporus</name>
    <dbReference type="NCBI Taxonomy" id="2934178"/>
    <lineage>
        <taxon>Eukaryota</taxon>
        <taxon>Sar</taxon>
        <taxon>Stramenopiles</taxon>
        <taxon>Ochrophyta</taxon>
        <taxon>Bacillariophyta</taxon>
        <taxon>Coscinodiscophyceae</taxon>
        <taxon>Thalassiosirophycidae</taxon>
        <taxon>Stephanodiscales</taxon>
        <taxon>Stephanodiscaceae</taxon>
        <taxon>Stephanodiscus</taxon>
    </lineage>
</organism>
<keyword evidence="1" id="KW-0175">Coiled coil</keyword>
<sequence>MSTVSGGGANDDDFRPRRSSTPDDDDNDHDARLYLHVGPCGDFWTGRSIFAAKHLQPGYVRSVELDVSLDVDALLDLLQEEDDDDDASWARAIYDEGALPPDLLRRLRALRKESDKNACNFSTRLAGRFYQNGSLERHTFRRSRLVEMQERKRRLEEELRAEERRVELMMERLKEAERVRDDTHDLIGKIERGLTSFQASFRRRQAMKSFRAMRRKSHARNAIAQFFQRRYRGCRDRARAESRREFLRRKRRDESAATIQANVRRVIQRRQFLDLLSEKERLSNQSAAAIQSMMRGRLTRRMYLAEMKMRRRSSDAMIIMDDGRQSSLRNQISVASNGDATDETDSFASTLTSLTNRTNATTESSPKNRVHRRTTDPPSWSSPVRVVSSDRRRATAIRSSKKVVGTRRRALTERRIANPLLPCRKLQEECTQPLLQTCNNSELNQSTIDLEGEQSEANLDSRERGQIDSVFPMDPEPLSQTLPPPLERVSTQMIVSDEAKIIVREVIRRVILRHGIVHSTFDDEFSEHEDDLKNE</sequence>
<name>A0ABD3NEY7_9STRA</name>
<feature type="compositionally biased region" description="Polar residues" evidence="2">
    <location>
        <begin position="350"/>
        <end position="367"/>
    </location>
</feature>
<dbReference type="AlphaFoldDB" id="A0ABD3NEY7"/>
<dbReference type="Proteomes" id="UP001530315">
    <property type="component" value="Unassembled WGS sequence"/>
</dbReference>
<evidence type="ECO:0000313" key="4">
    <source>
        <dbReference type="Proteomes" id="UP001530315"/>
    </source>
</evidence>
<evidence type="ECO:0000313" key="3">
    <source>
        <dbReference type="EMBL" id="KAL3774478.1"/>
    </source>
</evidence>
<gene>
    <name evidence="3" type="ORF">ACHAW5_001233</name>
</gene>
<comment type="caution">
    <text evidence="3">The sequence shown here is derived from an EMBL/GenBank/DDBJ whole genome shotgun (WGS) entry which is preliminary data.</text>
</comment>
<accession>A0ABD3NEY7</accession>
<dbReference type="InterPro" id="IPR000048">
    <property type="entry name" value="IQ_motif_EF-hand-BS"/>
</dbReference>
<feature type="region of interest" description="Disordered" evidence="2">
    <location>
        <begin position="350"/>
        <end position="394"/>
    </location>
</feature>